<comment type="function">
    <text evidence="2">Removes 5-oxoproline from various penultimate amino acid residues except L-proline.</text>
</comment>
<dbReference type="PROSITE" id="PS01334">
    <property type="entry name" value="PYRASE_CYS"/>
    <property type="match status" value="1"/>
</dbReference>
<dbReference type="PROSITE" id="PS01333">
    <property type="entry name" value="PYRASE_GLU"/>
    <property type="match status" value="1"/>
</dbReference>
<comment type="subcellular location">
    <subcellularLocation>
        <location evidence="3">Cytoplasm</location>
    </subcellularLocation>
</comment>
<evidence type="ECO:0000256" key="7">
    <source>
        <dbReference type="ARBA" id="ARBA00022670"/>
    </source>
</evidence>
<dbReference type="GO" id="GO:0006508">
    <property type="term" value="P:proteolysis"/>
    <property type="evidence" value="ECO:0007669"/>
    <property type="project" value="UniProtKB-KW"/>
</dbReference>
<keyword evidence="8" id="KW-0378">Hydrolase</keyword>
<evidence type="ECO:0000256" key="2">
    <source>
        <dbReference type="ARBA" id="ARBA00002280"/>
    </source>
</evidence>
<evidence type="ECO:0000256" key="4">
    <source>
        <dbReference type="ARBA" id="ARBA00006641"/>
    </source>
</evidence>
<evidence type="ECO:0000256" key="1">
    <source>
        <dbReference type="ARBA" id="ARBA00001770"/>
    </source>
</evidence>
<evidence type="ECO:0000256" key="8">
    <source>
        <dbReference type="ARBA" id="ARBA00022801"/>
    </source>
</evidence>
<dbReference type="PRINTS" id="PR00706">
    <property type="entry name" value="PYROGLUPTASE"/>
</dbReference>
<evidence type="ECO:0000256" key="11">
    <source>
        <dbReference type="PROSITE-ProRule" id="PRU10077"/>
    </source>
</evidence>
<evidence type="ECO:0000256" key="6">
    <source>
        <dbReference type="ARBA" id="ARBA00022490"/>
    </source>
</evidence>
<dbReference type="Proteomes" id="UP000265140">
    <property type="component" value="Chromosome 3"/>
</dbReference>
<dbReference type="InterPro" id="IPR036440">
    <property type="entry name" value="Peptidase_C15-like_sf"/>
</dbReference>
<gene>
    <name evidence="12" type="primary">PGPEP1</name>
</gene>
<dbReference type="Gene3D" id="3.40.630.20">
    <property type="entry name" value="Peptidase C15, pyroglutamyl peptidase I-like"/>
    <property type="match status" value="1"/>
</dbReference>
<dbReference type="AlphaFoldDB" id="A0AAY5KCW8"/>
<dbReference type="GO" id="GO:0005829">
    <property type="term" value="C:cytosol"/>
    <property type="evidence" value="ECO:0007669"/>
    <property type="project" value="InterPro"/>
</dbReference>
<reference evidence="12" key="2">
    <citation type="submission" date="2025-08" db="UniProtKB">
        <authorList>
            <consortium name="Ensembl"/>
        </authorList>
    </citation>
    <scope>IDENTIFICATION</scope>
</reference>
<evidence type="ECO:0000313" key="12">
    <source>
        <dbReference type="Ensembl" id="ENSELUP00000087019.1"/>
    </source>
</evidence>
<evidence type="ECO:0000256" key="10">
    <source>
        <dbReference type="PROSITE-ProRule" id="PRU10076"/>
    </source>
</evidence>
<dbReference type="InterPro" id="IPR000816">
    <property type="entry name" value="Peptidase_C15"/>
</dbReference>
<dbReference type="SUPFAM" id="SSF53182">
    <property type="entry name" value="Pyrrolidone carboxyl peptidase (pyroglutamate aminopeptidase)"/>
    <property type="match status" value="1"/>
</dbReference>
<dbReference type="Pfam" id="PF01470">
    <property type="entry name" value="Peptidase_C15"/>
    <property type="match status" value="1"/>
</dbReference>
<dbReference type="GO" id="GO:0016920">
    <property type="term" value="F:pyroglutamyl-peptidase activity"/>
    <property type="evidence" value="ECO:0007669"/>
    <property type="project" value="UniProtKB-EC"/>
</dbReference>
<feature type="active site" evidence="11">
    <location>
        <position position="151"/>
    </location>
</feature>
<dbReference type="PANTHER" id="PTHR23402:SF1">
    <property type="entry name" value="PYROGLUTAMYL-PEPTIDASE I"/>
    <property type="match status" value="1"/>
</dbReference>
<protein>
    <recommendedName>
        <fullName evidence="5 10">Pyroglutamyl-peptidase I</fullName>
        <ecNumber evidence="5 10">3.4.19.3</ecNumber>
    </recommendedName>
</protein>
<keyword evidence="7" id="KW-0645">Protease</keyword>
<proteinExistence type="inferred from homology"/>
<keyword evidence="6" id="KW-0963">Cytoplasm</keyword>
<accession>A0AAY5KCW8</accession>
<feature type="active site" evidence="10">
    <location>
        <position position="87"/>
    </location>
</feature>
<dbReference type="FunFam" id="3.40.630.20:FF:000008">
    <property type="entry name" value="Pyroglutamyl-peptidase 1"/>
    <property type="match status" value="1"/>
</dbReference>
<keyword evidence="13" id="KW-1185">Reference proteome</keyword>
<dbReference type="GeneTree" id="ENSGT00390000015368"/>
<organism evidence="12 13">
    <name type="scientific">Esox lucius</name>
    <name type="common">Northern pike</name>
    <dbReference type="NCBI Taxonomy" id="8010"/>
    <lineage>
        <taxon>Eukaryota</taxon>
        <taxon>Metazoa</taxon>
        <taxon>Chordata</taxon>
        <taxon>Craniata</taxon>
        <taxon>Vertebrata</taxon>
        <taxon>Euteleostomi</taxon>
        <taxon>Actinopterygii</taxon>
        <taxon>Neopterygii</taxon>
        <taxon>Teleostei</taxon>
        <taxon>Protacanthopterygii</taxon>
        <taxon>Esociformes</taxon>
        <taxon>Esocidae</taxon>
        <taxon>Esox</taxon>
    </lineage>
</organism>
<evidence type="ECO:0000256" key="3">
    <source>
        <dbReference type="ARBA" id="ARBA00004496"/>
    </source>
</evidence>
<name>A0AAY5KCW8_ESOLU</name>
<keyword evidence="9" id="KW-0788">Thiol protease</keyword>
<evidence type="ECO:0000256" key="9">
    <source>
        <dbReference type="ARBA" id="ARBA00022807"/>
    </source>
</evidence>
<reference evidence="12" key="3">
    <citation type="submission" date="2025-09" db="UniProtKB">
        <authorList>
            <consortium name="Ensembl"/>
        </authorList>
    </citation>
    <scope>IDENTIFICATION</scope>
</reference>
<dbReference type="EC" id="3.4.19.3" evidence="5 10"/>
<comment type="similarity">
    <text evidence="4">Belongs to the peptidase C15 family.</text>
</comment>
<dbReference type="InterPro" id="IPR033694">
    <property type="entry name" value="PGPEP1_Cys_AS"/>
</dbReference>
<dbReference type="InterPro" id="IPR016125">
    <property type="entry name" value="Peptidase_C15-like"/>
</dbReference>
<dbReference type="InterPro" id="IPR033693">
    <property type="entry name" value="PGPEP1_Glu_AS"/>
</dbReference>
<evidence type="ECO:0000313" key="13">
    <source>
        <dbReference type="Proteomes" id="UP000265140"/>
    </source>
</evidence>
<sequence length="215" mass="23675">MKYHSGILKTPARRFQPFGEHTVNASWVAVQELERLGLGQSVDLHVCEVPVEYKTVQSLLPQLWKQHQPQLVVHVGVSGIATAVTLEKCGHNHGYKRVDNHGFCPDSQCCVDGAPDCIDSVIDMGLVCKKVNSSSLGVTVVVSEDAGRYLCDYTYYMSLYLGKGRSAFIHVPPLEKPYSAQDLGKALQAVVGEMLELMGAVEDDDLQRCSHQHAH</sequence>
<comment type="catalytic activity">
    <reaction evidence="1 10">
        <text>Release of an N-terminal pyroglutamyl group from a polypeptide, the second amino acid generally not being Pro.</text>
        <dbReference type="EC" id="3.4.19.3"/>
    </reaction>
</comment>
<reference evidence="12 13" key="1">
    <citation type="submission" date="2020-02" db="EMBL/GenBank/DDBJ databases">
        <title>Esox lucius (northern pike) genome, fEsoLuc1, primary haplotype.</title>
        <authorList>
            <person name="Myers G."/>
            <person name="Karagic N."/>
            <person name="Meyer A."/>
            <person name="Pippel M."/>
            <person name="Reichard M."/>
            <person name="Winkler S."/>
            <person name="Tracey A."/>
            <person name="Sims Y."/>
            <person name="Howe K."/>
            <person name="Rhie A."/>
            <person name="Formenti G."/>
            <person name="Durbin R."/>
            <person name="Fedrigo O."/>
            <person name="Jarvis E.D."/>
        </authorList>
    </citation>
    <scope>NUCLEOTIDE SEQUENCE [LARGE SCALE GENOMIC DNA]</scope>
</reference>
<dbReference type="PANTHER" id="PTHR23402">
    <property type="entry name" value="PROTEASE FAMILY C15 PYROGLUTAMYL-PEPTIDASE I-RELATED"/>
    <property type="match status" value="1"/>
</dbReference>
<dbReference type="PIRSF" id="PIRSF015592">
    <property type="entry name" value="Prld-crbxl_pptds"/>
    <property type="match status" value="1"/>
</dbReference>
<dbReference type="Ensembl" id="ENSELUT00000098292.1">
    <property type="protein sequence ID" value="ENSELUP00000087019.1"/>
    <property type="gene ID" value="ENSELUG00000020843.3"/>
</dbReference>
<dbReference type="CDD" id="cd00501">
    <property type="entry name" value="Peptidase_C15"/>
    <property type="match status" value="1"/>
</dbReference>
<evidence type="ECO:0000256" key="5">
    <source>
        <dbReference type="ARBA" id="ARBA00012915"/>
    </source>
</evidence>